<dbReference type="GO" id="GO:0005886">
    <property type="term" value="C:plasma membrane"/>
    <property type="evidence" value="ECO:0007669"/>
    <property type="project" value="TreeGrafter"/>
</dbReference>
<dbReference type="STRING" id="338969.Rfer_1305"/>
<gene>
    <name evidence="4" type="ordered locus">Rfer_1305</name>
</gene>
<dbReference type="AlphaFoldDB" id="Q21YW4"/>
<sequence>MIDLHDLRLDDARALLAHDAYGSLPEADESRTQYLQRVIDQLCELSLKDPLTGLANRRHFRHVLGREIDAVARSGESALLLMMDIDHFKKVNDTYGHLAGDRVLQAVAKALASCLRPMDTVARYGGEEFTAILPNCPPSFGKIVAERIRATVGSLQVLVAPLVSLQVTISIGGAFAPEWVRSTTALWIDRADTQLYRAKSEGRNRVYIDQQPEIAVSAEERKMLFGHLSIGDPAWLESVSTDAAVGAADGAMKRVN</sequence>
<organism evidence="4 5">
    <name type="scientific">Albidiferax ferrireducens (strain ATCC BAA-621 / DSM 15236 / T118)</name>
    <name type="common">Rhodoferax ferrireducens</name>
    <dbReference type="NCBI Taxonomy" id="338969"/>
    <lineage>
        <taxon>Bacteria</taxon>
        <taxon>Pseudomonadati</taxon>
        <taxon>Pseudomonadota</taxon>
        <taxon>Betaproteobacteria</taxon>
        <taxon>Burkholderiales</taxon>
        <taxon>Comamonadaceae</taxon>
        <taxon>Rhodoferax</taxon>
    </lineage>
</organism>
<dbReference type="Proteomes" id="UP000008332">
    <property type="component" value="Chromosome"/>
</dbReference>
<dbReference type="EC" id="2.7.7.65" evidence="1"/>
<dbReference type="Gene3D" id="3.30.70.270">
    <property type="match status" value="1"/>
</dbReference>
<dbReference type="Pfam" id="PF00990">
    <property type="entry name" value="GGDEF"/>
    <property type="match status" value="1"/>
</dbReference>
<dbReference type="InterPro" id="IPR050469">
    <property type="entry name" value="Diguanylate_Cyclase"/>
</dbReference>
<dbReference type="InterPro" id="IPR000160">
    <property type="entry name" value="GGDEF_dom"/>
</dbReference>
<comment type="catalytic activity">
    <reaction evidence="2">
        <text>2 GTP = 3',3'-c-di-GMP + 2 diphosphate</text>
        <dbReference type="Rhea" id="RHEA:24898"/>
        <dbReference type="ChEBI" id="CHEBI:33019"/>
        <dbReference type="ChEBI" id="CHEBI:37565"/>
        <dbReference type="ChEBI" id="CHEBI:58805"/>
        <dbReference type="EC" id="2.7.7.65"/>
    </reaction>
</comment>
<reference evidence="5" key="1">
    <citation type="submission" date="2006-02" db="EMBL/GenBank/DDBJ databases">
        <title>Complete sequence of chromosome of Rhodoferax ferrireducens DSM 15236.</title>
        <authorList>
            <person name="Copeland A."/>
            <person name="Lucas S."/>
            <person name="Lapidus A."/>
            <person name="Barry K."/>
            <person name="Detter J.C."/>
            <person name="Glavina del Rio T."/>
            <person name="Hammon N."/>
            <person name="Israni S."/>
            <person name="Pitluck S."/>
            <person name="Brettin T."/>
            <person name="Bruce D."/>
            <person name="Han C."/>
            <person name="Tapia R."/>
            <person name="Gilna P."/>
            <person name="Kiss H."/>
            <person name="Schmutz J."/>
            <person name="Larimer F."/>
            <person name="Land M."/>
            <person name="Kyrpides N."/>
            <person name="Ivanova N."/>
            <person name="Richardson P."/>
        </authorList>
    </citation>
    <scope>NUCLEOTIDE SEQUENCE [LARGE SCALE GENOMIC DNA]</scope>
    <source>
        <strain evidence="5">ATCC BAA-621 / DSM 15236 / T118</strain>
    </source>
</reference>
<dbReference type="eggNOG" id="COG3706">
    <property type="taxonomic scope" value="Bacteria"/>
</dbReference>
<dbReference type="HOGENOM" id="CLU_000445_11_16_4"/>
<dbReference type="EMBL" id="CP000267">
    <property type="protein sequence ID" value="ABD69039.1"/>
    <property type="molecule type" value="Genomic_DNA"/>
</dbReference>
<dbReference type="GO" id="GO:0043709">
    <property type="term" value="P:cell adhesion involved in single-species biofilm formation"/>
    <property type="evidence" value="ECO:0007669"/>
    <property type="project" value="TreeGrafter"/>
</dbReference>
<name>Q21YW4_ALBFT</name>
<dbReference type="InterPro" id="IPR029787">
    <property type="entry name" value="Nucleotide_cyclase"/>
</dbReference>
<dbReference type="SMART" id="SM00267">
    <property type="entry name" value="GGDEF"/>
    <property type="match status" value="1"/>
</dbReference>
<proteinExistence type="predicted"/>
<dbReference type="SUPFAM" id="SSF55073">
    <property type="entry name" value="Nucleotide cyclase"/>
    <property type="match status" value="1"/>
</dbReference>
<dbReference type="PANTHER" id="PTHR45138">
    <property type="entry name" value="REGULATORY COMPONENTS OF SENSORY TRANSDUCTION SYSTEM"/>
    <property type="match status" value="1"/>
</dbReference>
<dbReference type="FunFam" id="3.30.70.270:FF:000001">
    <property type="entry name" value="Diguanylate cyclase domain protein"/>
    <property type="match status" value="1"/>
</dbReference>
<dbReference type="GO" id="GO:1902201">
    <property type="term" value="P:negative regulation of bacterial-type flagellum-dependent cell motility"/>
    <property type="evidence" value="ECO:0007669"/>
    <property type="project" value="TreeGrafter"/>
</dbReference>
<accession>Q21YW4</accession>
<dbReference type="OrthoDB" id="9813903at2"/>
<dbReference type="GO" id="GO:0052621">
    <property type="term" value="F:diguanylate cyclase activity"/>
    <property type="evidence" value="ECO:0007669"/>
    <property type="project" value="UniProtKB-EC"/>
</dbReference>
<feature type="domain" description="GGDEF" evidence="3">
    <location>
        <begin position="76"/>
        <end position="211"/>
    </location>
</feature>
<evidence type="ECO:0000256" key="2">
    <source>
        <dbReference type="ARBA" id="ARBA00034247"/>
    </source>
</evidence>
<dbReference type="PROSITE" id="PS50887">
    <property type="entry name" value="GGDEF"/>
    <property type="match status" value="1"/>
</dbReference>
<dbReference type="RefSeq" id="WP_011463607.1">
    <property type="nucleotide sequence ID" value="NC_007908.1"/>
</dbReference>
<evidence type="ECO:0000313" key="4">
    <source>
        <dbReference type="EMBL" id="ABD69039.1"/>
    </source>
</evidence>
<dbReference type="CDD" id="cd01949">
    <property type="entry name" value="GGDEF"/>
    <property type="match status" value="1"/>
</dbReference>
<evidence type="ECO:0000313" key="5">
    <source>
        <dbReference type="Proteomes" id="UP000008332"/>
    </source>
</evidence>
<dbReference type="PANTHER" id="PTHR45138:SF9">
    <property type="entry name" value="DIGUANYLATE CYCLASE DGCM-RELATED"/>
    <property type="match status" value="1"/>
</dbReference>
<dbReference type="InterPro" id="IPR043128">
    <property type="entry name" value="Rev_trsase/Diguanyl_cyclase"/>
</dbReference>
<dbReference type="KEGG" id="rfr:Rfer_1305"/>
<dbReference type="NCBIfam" id="TIGR00254">
    <property type="entry name" value="GGDEF"/>
    <property type="match status" value="1"/>
</dbReference>
<evidence type="ECO:0000256" key="1">
    <source>
        <dbReference type="ARBA" id="ARBA00012528"/>
    </source>
</evidence>
<keyword evidence="5" id="KW-1185">Reference proteome</keyword>
<evidence type="ECO:0000259" key="3">
    <source>
        <dbReference type="PROSITE" id="PS50887"/>
    </source>
</evidence>
<protein>
    <recommendedName>
        <fullName evidence="1">diguanylate cyclase</fullName>
        <ecNumber evidence="1">2.7.7.65</ecNumber>
    </recommendedName>
</protein>